<protein>
    <submittedName>
        <fullName evidence="1">Uncharacterized protein</fullName>
    </submittedName>
</protein>
<organism evidence="1">
    <name type="scientific">Anguilla anguilla</name>
    <name type="common">European freshwater eel</name>
    <name type="synonym">Muraena anguilla</name>
    <dbReference type="NCBI Taxonomy" id="7936"/>
    <lineage>
        <taxon>Eukaryota</taxon>
        <taxon>Metazoa</taxon>
        <taxon>Chordata</taxon>
        <taxon>Craniata</taxon>
        <taxon>Vertebrata</taxon>
        <taxon>Euteleostomi</taxon>
        <taxon>Actinopterygii</taxon>
        <taxon>Neopterygii</taxon>
        <taxon>Teleostei</taxon>
        <taxon>Anguilliformes</taxon>
        <taxon>Anguillidae</taxon>
        <taxon>Anguilla</taxon>
    </lineage>
</organism>
<name>A0A0E9WA39_ANGAN</name>
<reference evidence="1" key="2">
    <citation type="journal article" date="2015" name="Fish Shellfish Immunol.">
        <title>Early steps in the European eel (Anguilla anguilla)-Vibrio vulnificus interaction in the gills: Role of the RtxA13 toxin.</title>
        <authorList>
            <person name="Callol A."/>
            <person name="Pajuelo D."/>
            <person name="Ebbesson L."/>
            <person name="Teles M."/>
            <person name="MacKenzie S."/>
            <person name="Amaro C."/>
        </authorList>
    </citation>
    <scope>NUCLEOTIDE SEQUENCE</scope>
</reference>
<reference evidence="1" key="1">
    <citation type="submission" date="2014-11" db="EMBL/GenBank/DDBJ databases">
        <authorList>
            <person name="Amaro Gonzalez C."/>
        </authorList>
    </citation>
    <scope>NUCLEOTIDE SEQUENCE</scope>
</reference>
<evidence type="ECO:0000313" key="1">
    <source>
        <dbReference type="EMBL" id="JAH87239.1"/>
    </source>
</evidence>
<proteinExistence type="predicted"/>
<sequence length="59" mass="6488">MMRHLCLQINPSCVTGVMATASQKLCLLPLALPLSVRNTVCSTHHSEIPSLLCFSLFIF</sequence>
<dbReference type="AlphaFoldDB" id="A0A0E9WA39"/>
<dbReference type="EMBL" id="GBXM01021338">
    <property type="protein sequence ID" value="JAH87239.1"/>
    <property type="molecule type" value="Transcribed_RNA"/>
</dbReference>
<accession>A0A0E9WA39</accession>